<dbReference type="PANTHER" id="PTHR43399:SF4">
    <property type="entry name" value="CELL WALL-ASSOCIATED PROTEASE"/>
    <property type="match status" value="1"/>
</dbReference>
<keyword evidence="2 5" id="KW-0645">Protease</keyword>
<dbReference type="Gene3D" id="2.60.120.260">
    <property type="entry name" value="Galactose-binding domain-like"/>
    <property type="match status" value="1"/>
</dbReference>
<dbReference type="PANTHER" id="PTHR43399">
    <property type="entry name" value="SUBTILISIN-RELATED"/>
    <property type="match status" value="1"/>
</dbReference>
<dbReference type="PROSITE" id="PS51892">
    <property type="entry name" value="SUBTILASE"/>
    <property type="match status" value="1"/>
</dbReference>
<dbReference type="Gene3D" id="2.60.40.10">
    <property type="entry name" value="Immunoglobulins"/>
    <property type="match status" value="2"/>
</dbReference>
<comment type="similarity">
    <text evidence="1 5">Belongs to the peptidase S8 family.</text>
</comment>
<dbReference type="Gene3D" id="2.60.120.380">
    <property type="match status" value="1"/>
</dbReference>
<feature type="active site" description="Charge relay system" evidence="5">
    <location>
        <position position="437"/>
    </location>
</feature>
<name>A0A4S8HL04_9BACT</name>
<dbReference type="Gene3D" id="3.40.50.200">
    <property type="entry name" value="Peptidase S8/S53 domain"/>
    <property type="match status" value="1"/>
</dbReference>
<evidence type="ECO:0000256" key="3">
    <source>
        <dbReference type="ARBA" id="ARBA00022801"/>
    </source>
</evidence>
<dbReference type="SUPFAM" id="SSF49899">
    <property type="entry name" value="Concanavalin A-like lectins/glucanases"/>
    <property type="match status" value="1"/>
</dbReference>
<evidence type="ECO:0000259" key="7">
    <source>
        <dbReference type="Pfam" id="PF18962"/>
    </source>
</evidence>
<dbReference type="NCBIfam" id="TIGR04183">
    <property type="entry name" value="Por_Secre_tail"/>
    <property type="match status" value="1"/>
</dbReference>
<keyword evidence="9" id="KW-1185">Reference proteome</keyword>
<dbReference type="GO" id="GO:0004553">
    <property type="term" value="F:hydrolase activity, hydrolyzing O-glycosyl compounds"/>
    <property type="evidence" value="ECO:0007669"/>
    <property type="project" value="UniProtKB-ARBA"/>
</dbReference>
<dbReference type="Pfam" id="PF18962">
    <property type="entry name" value="Por_Secre_tail"/>
    <property type="match status" value="1"/>
</dbReference>
<dbReference type="Proteomes" id="UP000306918">
    <property type="component" value="Unassembled WGS sequence"/>
</dbReference>
<protein>
    <submittedName>
        <fullName evidence="8">T9SS type A sorting domain-containing protein</fullName>
    </submittedName>
</protein>
<dbReference type="RefSeq" id="WP_136580060.1">
    <property type="nucleotide sequence ID" value="NZ_STFF01000009.1"/>
</dbReference>
<dbReference type="EMBL" id="STFF01000009">
    <property type="protein sequence ID" value="THU33572.1"/>
    <property type="molecule type" value="Genomic_DNA"/>
</dbReference>
<evidence type="ECO:0000259" key="6">
    <source>
        <dbReference type="Pfam" id="PF00082"/>
    </source>
</evidence>
<dbReference type="InterPro" id="IPR015500">
    <property type="entry name" value="Peptidase_S8_subtilisin-rel"/>
</dbReference>
<comment type="caution">
    <text evidence="8">The sequence shown here is derived from an EMBL/GenBank/DDBJ whole genome shotgun (WGS) entry which is preliminary data.</text>
</comment>
<organism evidence="8 9">
    <name type="scientific">Niastella caeni</name>
    <dbReference type="NCBI Taxonomy" id="2569763"/>
    <lineage>
        <taxon>Bacteria</taxon>
        <taxon>Pseudomonadati</taxon>
        <taxon>Bacteroidota</taxon>
        <taxon>Chitinophagia</taxon>
        <taxon>Chitinophagales</taxon>
        <taxon>Chitinophagaceae</taxon>
        <taxon>Niastella</taxon>
    </lineage>
</organism>
<feature type="active site" description="Charge relay system" evidence="5">
    <location>
        <position position="264"/>
    </location>
</feature>
<dbReference type="InterPro" id="IPR013320">
    <property type="entry name" value="ConA-like_dom_sf"/>
</dbReference>
<dbReference type="OrthoDB" id="9792152at2"/>
<dbReference type="GO" id="GO:0004252">
    <property type="term" value="F:serine-type endopeptidase activity"/>
    <property type="evidence" value="ECO:0007669"/>
    <property type="project" value="UniProtKB-UniRule"/>
</dbReference>
<dbReference type="InterPro" id="IPR026444">
    <property type="entry name" value="Secre_tail"/>
</dbReference>
<dbReference type="PROSITE" id="PS00138">
    <property type="entry name" value="SUBTILASE_SER"/>
    <property type="match status" value="1"/>
</dbReference>
<dbReference type="InterPro" id="IPR023828">
    <property type="entry name" value="Peptidase_S8_Ser-AS"/>
</dbReference>
<dbReference type="GO" id="GO:0006508">
    <property type="term" value="P:proteolysis"/>
    <property type="evidence" value="ECO:0007669"/>
    <property type="project" value="UniProtKB-KW"/>
</dbReference>
<accession>A0A4S8HL04</accession>
<keyword evidence="3 5" id="KW-0378">Hydrolase</keyword>
<reference evidence="8 9" key="1">
    <citation type="submission" date="2019-04" db="EMBL/GenBank/DDBJ databases">
        <title>Niastella caeni sp. nov., isolated from activated sludge.</title>
        <authorList>
            <person name="Sheng M."/>
        </authorList>
    </citation>
    <scope>NUCLEOTIDE SEQUENCE [LARGE SCALE GENOMIC DNA]</scope>
    <source>
        <strain evidence="8 9">HX-2-15</strain>
    </source>
</reference>
<gene>
    <name evidence="8" type="ORF">FAM09_25855</name>
</gene>
<dbReference type="GO" id="GO:0005975">
    <property type="term" value="P:carbohydrate metabolic process"/>
    <property type="evidence" value="ECO:0007669"/>
    <property type="project" value="UniProtKB-ARBA"/>
</dbReference>
<evidence type="ECO:0000313" key="8">
    <source>
        <dbReference type="EMBL" id="THU33572.1"/>
    </source>
</evidence>
<dbReference type="InterPro" id="IPR036116">
    <property type="entry name" value="FN3_sf"/>
</dbReference>
<dbReference type="Pfam" id="PF00082">
    <property type="entry name" value="Peptidase_S8"/>
    <property type="match status" value="1"/>
</dbReference>
<dbReference type="InterPro" id="IPR008979">
    <property type="entry name" value="Galactose-bd-like_sf"/>
</dbReference>
<evidence type="ECO:0000256" key="2">
    <source>
        <dbReference type="ARBA" id="ARBA00022670"/>
    </source>
</evidence>
<keyword evidence="4 5" id="KW-0720">Serine protease</keyword>
<dbReference type="SUPFAM" id="SSF49265">
    <property type="entry name" value="Fibronectin type III"/>
    <property type="match status" value="1"/>
</dbReference>
<evidence type="ECO:0000256" key="5">
    <source>
        <dbReference type="PROSITE-ProRule" id="PRU01240"/>
    </source>
</evidence>
<feature type="active site" description="Charge relay system" evidence="5">
    <location>
        <position position="239"/>
    </location>
</feature>
<evidence type="ECO:0000313" key="9">
    <source>
        <dbReference type="Proteomes" id="UP000306918"/>
    </source>
</evidence>
<evidence type="ECO:0000256" key="4">
    <source>
        <dbReference type="ARBA" id="ARBA00022825"/>
    </source>
</evidence>
<sequence>MKYPLLAILSLLVIMEGSAQEILRPVQLKSGAIAKNKNLRNDIHLSDSLLKYRFKNKYYTLIQFNKLPDVAERQALAQEGVLLYDYIPDNTFLAEITGQLNPGQLRKNTIAGVYTLDAKAKIAPALVKQLGESMQDPDKLIAVSFYGNIDKATAMAELQQAGAQIAETKIQPAHVIFIKATATAVQKIAALPFVAYVGSQQMKPVALNYKNQSTHSVNILSSATGRNLKGTNVTLGIGDDGDASTHIDYSDRLINRNPMQATLHATLTMGIMSGAGIVNPKHKGMAPKATIIGQYFSDILVNSPYYVADYDMVLTNNSYHSAATGCPGEGDYDVLSNYVDAQMISDGTLLHIFASGNDGSRTCSPYPTSFATVKSGYQSAKNVLTVGSINNVLYTVPVGSSRGPVDDGRLKPEIMAGGDGIGTTALNNTYTTQFGTSMAAPTVAGALGLLYERYRQLHGGANPTSALIKAVACNGADDLGNKGPDFTYGFGCLNALTAVEALENNTYFTGTISNGGTQTFNITGVPAGAAQLKIMLYYNDRPATPYAVSALVNNLDLTVSTPDTVHYPLILDPSAATVNNLAEEGIDNRNNIEQVVIYNPPAGNFTVTVTGTSVPQGPQDYVVAYQVTNPAVTVLWPTGDATWVPGETEYIRWSATDDDSTNTFTIDYSLDNGSNWTTISNSVAATSRTYSWAVPNSPTTTALVRVSRNNSIYADSSNFGFTILGQPTLTLSNACIGYANLSWTAVASATSYDIMKYTGNDMSVVGSTTNTNYTLGGLNKDSTYWLSVRPVMGTTPGRRAVAKSIIPSSGACASPDFDNDLTPDLLVAPVTGRMYTLSQLGSAVAPQVRIKNAGSVSTTGTFNVTYQVNGGTPVTESTTQTIAANDTYTYTFTSTHDFSAIGTDTVKVWVDYASDTLRLNDTLVTIVKQLRNDPIVLTTPYTEGFESAAAQAYSTGTRGFDGLDRCDFFSGSTNGRARTFVNTGIARTGNRAVTLDQKNNINVLSADSLITTFNLSNYNSSDQLWLSFYFQNQGIDFSAGNNRVWIRGSETDAWVQVYILPNSSSDFGIYRAATPVNITETLANAVPAQTVSSSFQIKFGEHGYRPTNSVIVNGNLDDGYTFDDVTITLTADDVAMMQIVNPSTNICSLSSTEAITVQVKNYSTATLNNVPVSYQIDNGTIITENIPTINAGQTLNYTFVQTADLSIFKQYALSTWVHYASDNYRVNDTLTTSFRTSPLITSYPYLESFESTAGNWYTGGINSSWEWGTPAGVIVNKAANGTKAWATNLTGDHNNNELSYLYSPCFNLSGLTQPVLSFSHIFRTEDNCYCDFHWVEYSTNGTTWTKLGTTSSGTNWYDNAVYQAWKISAPRWQVSSFDVPVTGSTVRFRIVMSADPGVTYDGVGIDDIHVFDKAAIYSGADITSGLTQSVSGNNWIHFNSGSNRVVSINPHGQNLGSTDVKVYINPAVVRNNGFQYYLDRNIVIQPTNAPASPVSVRYYFLNTETNNLINATGCGSCTTIADAYAAGVTKYSGAPAEENGTLDDNVAGIHTFITPANVDVIPYDNGYYAEYQVSSFSEFWINGGGPGQNQPLPMVLGLFTVTKNNTTALLHWTTLQETNTDHFVIERSTDGINYVVIGTVAAGGNTTAVSRYQFTDKQIANGINYYRIKTIDKDAKYVLSPVRTINNIDNDFTISLLPNPVTEGVVYINTSVNCNRIELRDATGRLIRTTSAKGTQNQLPVHQLNKGMYFITVVTDNGNKVEKVFIQ</sequence>
<evidence type="ECO:0000256" key="1">
    <source>
        <dbReference type="ARBA" id="ARBA00011073"/>
    </source>
</evidence>
<dbReference type="PRINTS" id="PR00723">
    <property type="entry name" value="SUBTILISIN"/>
</dbReference>
<dbReference type="SUPFAM" id="SSF52743">
    <property type="entry name" value="Subtilisin-like"/>
    <property type="match status" value="1"/>
</dbReference>
<dbReference type="InterPro" id="IPR013783">
    <property type="entry name" value="Ig-like_fold"/>
</dbReference>
<dbReference type="InterPro" id="IPR000209">
    <property type="entry name" value="Peptidase_S8/S53_dom"/>
</dbReference>
<dbReference type="InterPro" id="IPR051048">
    <property type="entry name" value="Peptidase_S8/S53_subtilisin"/>
</dbReference>
<feature type="domain" description="Secretion system C-terminal sorting" evidence="7">
    <location>
        <begin position="1698"/>
        <end position="1766"/>
    </location>
</feature>
<dbReference type="SUPFAM" id="SSF49785">
    <property type="entry name" value="Galactose-binding domain-like"/>
    <property type="match status" value="1"/>
</dbReference>
<feature type="domain" description="Peptidase S8/S53" evidence="6">
    <location>
        <begin position="230"/>
        <end position="491"/>
    </location>
</feature>
<proteinExistence type="inferred from homology"/>
<dbReference type="InterPro" id="IPR036852">
    <property type="entry name" value="Peptidase_S8/S53_dom_sf"/>
</dbReference>